<dbReference type="EMBL" id="JBFRYB010000001">
    <property type="protein sequence ID" value="MEX1666479.1"/>
    <property type="molecule type" value="Genomic_DNA"/>
</dbReference>
<accession>A0ABV3TYX9</accession>
<proteinExistence type="predicted"/>
<name>A0ABV3TYX9_9GAMM</name>
<protein>
    <submittedName>
        <fullName evidence="1">DUF2244 domain-containing protein</fullName>
    </submittedName>
</protein>
<evidence type="ECO:0000313" key="1">
    <source>
        <dbReference type="EMBL" id="MEX1666479.1"/>
    </source>
</evidence>
<keyword evidence="2" id="KW-1185">Reference proteome</keyword>
<gene>
    <name evidence="1" type="ORF">AB4875_13380</name>
</gene>
<organism evidence="1 2">
    <name type="scientific">Zhongshania arctica</name>
    <dbReference type="NCBI Taxonomy" id="3238302"/>
    <lineage>
        <taxon>Bacteria</taxon>
        <taxon>Pseudomonadati</taxon>
        <taxon>Pseudomonadota</taxon>
        <taxon>Gammaproteobacteria</taxon>
        <taxon>Cellvibrionales</taxon>
        <taxon>Spongiibacteraceae</taxon>
        <taxon>Zhongshania</taxon>
    </lineage>
</organism>
<dbReference type="InterPro" id="IPR019253">
    <property type="entry name" value="DUF2244_TM"/>
</dbReference>
<dbReference type="Pfam" id="PF10003">
    <property type="entry name" value="DUF2244"/>
    <property type="match status" value="1"/>
</dbReference>
<comment type="caution">
    <text evidence="1">The sequence shown here is derived from an EMBL/GenBank/DDBJ whole genome shotgun (WGS) entry which is preliminary data.</text>
</comment>
<reference evidence="1 2" key="1">
    <citation type="journal article" date="2011" name="Int. J. Syst. Evol. Microbiol.">
        <title>Zhongshania antarctica gen. nov., sp. nov. and Zhongshania guokunii sp. nov., gammaproteobacteria respectively isolated from coastal attached (fast) ice and surface seawater of the Antarctic.</title>
        <authorList>
            <person name="Li H.J."/>
            <person name="Zhang X.Y."/>
            <person name="Chen C.X."/>
            <person name="Zhang Y.J."/>
            <person name="Gao Z.M."/>
            <person name="Yu Y."/>
            <person name="Chen X.L."/>
            <person name="Chen B."/>
            <person name="Zhang Y.Z."/>
        </authorList>
    </citation>
    <scope>NUCLEOTIDE SEQUENCE [LARGE SCALE GENOMIC DNA]</scope>
    <source>
        <strain evidence="1 2">R06B22</strain>
    </source>
</reference>
<dbReference type="RefSeq" id="WP_368376553.1">
    <property type="nucleotide sequence ID" value="NZ_JBFRYB010000001.1"/>
</dbReference>
<dbReference type="Proteomes" id="UP001557484">
    <property type="component" value="Unassembled WGS sequence"/>
</dbReference>
<sequence length="167" mass="19177">MIDIRDKDQSAEIILRPNCSASWNQNRRIIVAVMAVNTMFSGGFIAIGAWMVLPFMGIELLMMWLVLSRVFQNLQIQQIVNLTSQTLSIDVGHQHREQRWQWPRDGSCVLVSVRPHPWDPLQISLSHRGEQVSIGGFLNKGDSQQLLSELRRHLPVRHYCPEIIISI</sequence>
<evidence type="ECO:0000313" key="2">
    <source>
        <dbReference type="Proteomes" id="UP001557484"/>
    </source>
</evidence>